<feature type="compositionally biased region" description="Low complexity" evidence="1">
    <location>
        <begin position="119"/>
        <end position="144"/>
    </location>
</feature>
<proteinExistence type="predicted"/>
<sequence>MGGPVDIPQTLRDLKDRLDAYSRRFEACEDRHTHVPAFDAYWTTRCKVLERELRGTNHPVVQLQEGPQHERVLVEHLRWRMDYRQSRYALMMAELEHENCSTNPFKDLAAPPRPRRLSAKTTAKVPKAAKSSNISTSASSAPKSGTPRGLPLVPSPNPDDDNASNDSEVVRATLARSRSFRRRTTPNDPPLPAVSADSVTRPVNIPGPELFRAMFGSSDSEIESVTGEKAPRPSHQGGLRPRRVTYNSEG</sequence>
<comment type="caution">
    <text evidence="2">The sequence shown here is derived from an EMBL/GenBank/DDBJ whole genome shotgun (WGS) entry which is preliminary data.</text>
</comment>
<feature type="region of interest" description="Disordered" evidence="1">
    <location>
        <begin position="102"/>
        <end position="202"/>
    </location>
</feature>
<gene>
    <name evidence="2" type="ORF">PBS003_LOCUS8012</name>
</gene>
<reference evidence="2" key="1">
    <citation type="submission" date="2021-11" db="EMBL/GenBank/DDBJ databases">
        <authorList>
            <person name="Islam A."/>
            <person name="Islam S."/>
            <person name="Flora M.S."/>
            <person name="Rahman M."/>
            <person name="Ziaur R.M."/>
            <person name="Epstein J.H."/>
            <person name="Hassan M."/>
            <person name="Klassen M."/>
            <person name="Woodard K."/>
            <person name="Webb A."/>
            <person name="Webby R.J."/>
            <person name="El Zowalaty M.E."/>
        </authorList>
    </citation>
    <scope>NUCLEOTIDE SEQUENCE</scope>
    <source>
        <strain evidence="2">Pbs3</strain>
    </source>
</reference>
<feature type="region of interest" description="Disordered" evidence="1">
    <location>
        <begin position="216"/>
        <end position="250"/>
    </location>
</feature>
<dbReference type="EMBL" id="CAKKTJ010000328">
    <property type="protein sequence ID" value="CAH0481406.1"/>
    <property type="molecule type" value="Genomic_DNA"/>
</dbReference>
<evidence type="ECO:0000313" key="2">
    <source>
        <dbReference type="EMBL" id="CAH0481406.1"/>
    </source>
</evidence>
<protein>
    <submittedName>
        <fullName evidence="2">Uncharacterized protein</fullName>
    </submittedName>
</protein>
<accession>A0AAU9LN49</accession>
<name>A0AAU9LN49_9STRA</name>
<evidence type="ECO:0000313" key="3">
    <source>
        <dbReference type="Proteomes" id="UP001160483"/>
    </source>
</evidence>
<evidence type="ECO:0000256" key="1">
    <source>
        <dbReference type="SAM" id="MobiDB-lite"/>
    </source>
</evidence>
<dbReference type="Proteomes" id="UP001160483">
    <property type="component" value="Unassembled WGS sequence"/>
</dbReference>
<dbReference type="AlphaFoldDB" id="A0AAU9LN49"/>
<organism evidence="2 3">
    <name type="scientific">Peronospora belbahrii</name>
    <dbReference type="NCBI Taxonomy" id="622444"/>
    <lineage>
        <taxon>Eukaryota</taxon>
        <taxon>Sar</taxon>
        <taxon>Stramenopiles</taxon>
        <taxon>Oomycota</taxon>
        <taxon>Peronosporomycetes</taxon>
        <taxon>Peronosporales</taxon>
        <taxon>Peronosporaceae</taxon>
        <taxon>Peronospora</taxon>
    </lineage>
</organism>